<sequence>MPKRKNYEQINGDILEWIVDIFGTNSLLSSLIDAPAVNLTENIQLREEFKKKNHNLPNGIYFDGSHWYSIKDRIKQDSYSLQYQVKGTAHFCQTFAMMIYLNDTSTLKQEKYADNISAAINYWINIFIKYPNILYYVINEIRTSKWADEGYILCRTNIYLKNINKKQLMKFLNLLKEHSYVFVSCKQG</sequence>
<evidence type="ECO:0000313" key="1">
    <source>
        <dbReference type="EMBL" id="QHU28789.1"/>
    </source>
</evidence>
<dbReference type="EMBL" id="MN740474">
    <property type="protein sequence ID" value="QHU28789.1"/>
    <property type="molecule type" value="Genomic_DNA"/>
</dbReference>
<organism evidence="1">
    <name type="scientific">viral metagenome</name>
    <dbReference type="NCBI Taxonomy" id="1070528"/>
    <lineage>
        <taxon>unclassified sequences</taxon>
        <taxon>metagenomes</taxon>
        <taxon>organismal metagenomes</taxon>
    </lineage>
</organism>
<accession>A0A6C0LCW6</accession>
<name>A0A6C0LCW6_9ZZZZ</name>
<proteinExistence type="predicted"/>
<reference evidence="1" key="1">
    <citation type="journal article" date="2020" name="Nature">
        <title>Giant virus diversity and host interactions through global metagenomics.</title>
        <authorList>
            <person name="Schulz F."/>
            <person name="Roux S."/>
            <person name="Paez-Espino D."/>
            <person name="Jungbluth S."/>
            <person name="Walsh D.A."/>
            <person name="Denef V.J."/>
            <person name="McMahon K.D."/>
            <person name="Konstantinidis K.T."/>
            <person name="Eloe-Fadrosh E.A."/>
            <person name="Kyrpides N.C."/>
            <person name="Woyke T."/>
        </authorList>
    </citation>
    <scope>NUCLEOTIDE SEQUENCE</scope>
    <source>
        <strain evidence="1">GVMAG-M-3300027791-30</strain>
    </source>
</reference>
<protein>
    <submittedName>
        <fullName evidence="1">Uncharacterized protein</fullName>
    </submittedName>
</protein>
<dbReference type="AlphaFoldDB" id="A0A6C0LCW6"/>